<sequence>MADTAASPSIPPSTTALILDSSPPNEPPPPYPSRERRRMLRAGRRRRTVGGDSDHHLQAPSASSEPEYEFLHGQPSGPGSSPFPLSDAEHEATETTPLLLPSNSPRLPPGGISGRQRTLSLTSTIHSVASIAPSFAHTVLSAFHPERDCDLDPDVGHECQQGPDSDGHDYLDSPLPRHPHDEHSRLFAAELANTRVGRRAASTGRWRRYFRPMTRRAYYSALFHLLLLNFPYALVAWVYLFVFTLTGTTTLMALPLGAVLCFLDLLGARTFARGELSLQTTFHGPLAFPVPYPPHPIFTRTHIPTAAELEAGLGPSKERSFYRNAYSMFTDSTSYQALFYFLVIKPGITVLLTLILMLLVPVSFALILPAPAMLRLVRRLGIWQANIAVEGLYYTVR</sequence>
<dbReference type="Proteomes" id="UP001148662">
    <property type="component" value="Unassembled WGS sequence"/>
</dbReference>
<protein>
    <submittedName>
        <fullName evidence="1">Uncharacterized protein</fullName>
    </submittedName>
</protein>
<evidence type="ECO:0000313" key="2">
    <source>
        <dbReference type="Proteomes" id="UP001148662"/>
    </source>
</evidence>
<accession>A0ACC1RS49</accession>
<keyword evidence="2" id="KW-1185">Reference proteome</keyword>
<dbReference type="EMBL" id="JANHOG010002292">
    <property type="protein sequence ID" value="KAJ3524911.1"/>
    <property type="molecule type" value="Genomic_DNA"/>
</dbReference>
<proteinExistence type="predicted"/>
<organism evidence="1 2">
    <name type="scientific">Phlebia brevispora</name>
    <dbReference type="NCBI Taxonomy" id="194682"/>
    <lineage>
        <taxon>Eukaryota</taxon>
        <taxon>Fungi</taxon>
        <taxon>Dikarya</taxon>
        <taxon>Basidiomycota</taxon>
        <taxon>Agaricomycotina</taxon>
        <taxon>Agaricomycetes</taxon>
        <taxon>Polyporales</taxon>
        <taxon>Meruliaceae</taxon>
        <taxon>Phlebia</taxon>
    </lineage>
</organism>
<evidence type="ECO:0000313" key="1">
    <source>
        <dbReference type="EMBL" id="KAJ3524911.1"/>
    </source>
</evidence>
<comment type="caution">
    <text evidence="1">The sequence shown here is derived from an EMBL/GenBank/DDBJ whole genome shotgun (WGS) entry which is preliminary data.</text>
</comment>
<gene>
    <name evidence="1" type="ORF">NM688_g8482</name>
</gene>
<reference evidence="1" key="1">
    <citation type="submission" date="2022-07" db="EMBL/GenBank/DDBJ databases">
        <title>Genome Sequence of Phlebia brevispora.</title>
        <authorList>
            <person name="Buettner E."/>
        </authorList>
    </citation>
    <scope>NUCLEOTIDE SEQUENCE</scope>
    <source>
        <strain evidence="1">MPL23</strain>
    </source>
</reference>
<name>A0ACC1RS49_9APHY</name>